<dbReference type="InterPro" id="IPR000649">
    <property type="entry name" value="IF-2B-related"/>
</dbReference>
<keyword evidence="5" id="KW-0648">Protein biosynthesis</keyword>
<evidence type="ECO:0000256" key="1">
    <source>
        <dbReference type="ARBA" id="ARBA00004514"/>
    </source>
</evidence>
<dbReference type="GO" id="GO:0016740">
    <property type="term" value="F:transferase activity"/>
    <property type="evidence" value="ECO:0007669"/>
    <property type="project" value="UniProtKB-KW"/>
</dbReference>
<comment type="subunit">
    <text evidence="8">Component of the translation initiation factor 2B (eIF2B) complex which is a heterodecamer of two sets of five different subunits: alpha, beta, gamma, delta and epsilon. Subunits alpha, beta and delta comprise a regulatory subcomplex and subunits epsilon and gamma comprise a catalytic subcomplex. Within the complex, the hexameric regulatory complex resides at the center, with the two heterodimeric catalytic subcomplexes bound on opposite sides.</text>
</comment>
<dbReference type="eggNOG" id="KOG1465">
    <property type="taxonomic scope" value="Eukaryota"/>
</dbReference>
<comment type="subcellular location">
    <subcellularLocation>
        <location evidence="1">Cytoplasm</location>
        <location evidence="1">Cytosol</location>
    </subcellularLocation>
</comment>
<dbReference type="GO" id="GO:0005085">
    <property type="term" value="F:guanyl-nucleotide exchange factor activity"/>
    <property type="evidence" value="ECO:0007669"/>
    <property type="project" value="TreeGrafter"/>
</dbReference>
<dbReference type="InterPro" id="IPR037171">
    <property type="entry name" value="NagB/RpiA_transferase-like"/>
</dbReference>
<sequence>MPRRRQIEGSLNTARATAELLRSLITRKGHSDATSLLSDVRIWGTQLQAAKPLELAVGNIVRRVLHMIREESQNVRSIYCLASNLMVDDLHVKPMPQLSSQAGRAFRQPPPRSASLHNLLDLQHDDVSAAAAPSQQAPDSQDAAQSGAQRRRGGHWEGKASIIDQLNELVGELRDIDSNIALHAVEHIHANESILTFGMSDTVLAFLLEAAKKRDFQVVVAEGAPRYGGQELARKLAQAGLQTTAIPDAAIFAMMARVNKVLVGAHALLANGGVMTGVGSHLVALAAKRHAVPFVVLVGLHKLSPLFPHDPSVSFNDFKSPSDVMDFSMVAEVLDAEESTASVSEEQLYVHAPNPVFDYVPPELISLFVTDTGGYTPSYVYRLLAEYYSREDYTLSRELLDTIVR</sequence>
<evidence type="ECO:0000313" key="11">
    <source>
        <dbReference type="EMBL" id="EIE20294.1"/>
    </source>
</evidence>
<feature type="region of interest" description="Disordered" evidence="10">
    <location>
        <begin position="129"/>
        <end position="155"/>
    </location>
</feature>
<dbReference type="SUPFAM" id="SSF100950">
    <property type="entry name" value="NagB/RpiA/CoA transferase-like"/>
    <property type="match status" value="1"/>
</dbReference>
<evidence type="ECO:0000256" key="8">
    <source>
        <dbReference type="ARBA" id="ARBA00046432"/>
    </source>
</evidence>
<dbReference type="GO" id="GO:0005851">
    <property type="term" value="C:eukaryotic translation initiation factor 2B complex"/>
    <property type="evidence" value="ECO:0007669"/>
    <property type="project" value="TreeGrafter"/>
</dbReference>
<comment type="caution">
    <text evidence="11">The sequence shown here is derived from an EMBL/GenBank/DDBJ whole genome shotgun (WGS) entry which is preliminary data.</text>
</comment>
<dbReference type="RefSeq" id="XP_005644838.1">
    <property type="nucleotide sequence ID" value="XM_005644781.1"/>
</dbReference>
<dbReference type="EMBL" id="AGSI01000016">
    <property type="protein sequence ID" value="EIE20294.1"/>
    <property type="molecule type" value="Genomic_DNA"/>
</dbReference>
<dbReference type="PANTHER" id="PTHR45859">
    <property type="entry name" value="TRANSLATION INITIATION FACTOR EIF-2B SUBUNIT BETA"/>
    <property type="match status" value="1"/>
</dbReference>
<keyword evidence="12" id="KW-1185">Reference proteome</keyword>
<evidence type="ECO:0000256" key="7">
    <source>
        <dbReference type="ARBA" id="ARBA00044228"/>
    </source>
</evidence>
<evidence type="ECO:0000256" key="9">
    <source>
        <dbReference type="RuleBase" id="RU003814"/>
    </source>
</evidence>
<protein>
    <recommendedName>
        <fullName evidence="6">Translation initiation factor eIF2B subunit beta</fullName>
    </recommendedName>
    <alternativeName>
        <fullName evidence="7">eIF2B GDP-GTP exchange factor subunit beta</fullName>
    </alternativeName>
</protein>
<feature type="compositionally biased region" description="Low complexity" evidence="10">
    <location>
        <begin position="129"/>
        <end position="148"/>
    </location>
</feature>
<gene>
    <name evidence="11" type="ORF">COCSUDRAFT_18960</name>
</gene>
<organism evidence="11 12">
    <name type="scientific">Coccomyxa subellipsoidea (strain C-169)</name>
    <name type="common">Green microalga</name>
    <dbReference type="NCBI Taxonomy" id="574566"/>
    <lineage>
        <taxon>Eukaryota</taxon>
        <taxon>Viridiplantae</taxon>
        <taxon>Chlorophyta</taxon>
        <taxon>core chlorophytes</taxon>
        <taxon>Trebouxiophyceae</taxon>
        <taxon>Trebouxiophyceae incertae sedis</taxon>
        <taxon>Coccomyxaceae</taxon>
        <taxon>Coccomyxa</taxon>
        <taxon>Coccomyxa subellipsoidea</taxon>
    </lineage>
</organism>
<dbReference type="Proteomes" id="UP000007264">
    <property type="component" value="Unassembled WGS sequence"/>
</dbReference>
<dbReference type="Gene3D" id="3.40.50.10470">
    <property type="entry name" value="Translation initiation factor eif-2b, domain 2"/>
    <property type="match status" value="1"/>
</dbReference>
<dbReference type="PANTHER" id="PTHR45859:SF1">
    <property type="entry name" value="TRANSLATION INITIATION FACTOR EIF-2B SUBUNIT BETA"/>
    <property type="match status" value="1"/>
</dbReference>
<dbReference type="Pfam" id="PF01008">
    <property type="entry name" value="IF-2B"/>
    <property type="match status" value="1"/>
</dbReference>
<evidence type="ECO:0000256" key="10">
    <source>
        <dbReference type="SAM" id="MobiDB-lite"/>
    </source>
</evidence>
<proteinExistence type="inferred from homology"/>
<comment type="similarity">
    <text evidence="2 9">Belongs to the eIF-2B alpha/beta/delta subunits family.</text>
</comment>
<evidence type="ECO:0000256" key="4">
    <source>
        <dbReference type="ARBA" id="ARBA00022540"/>
    </source>
</evidence>
<reference evidence="11 12" key="1">
    <citation type="journal article" date="2012" name="Genome Biol.">
        <title>The genome of the polar eukaryotic microalga coccomyxa subellipsoidea reveals traits of cold adaptation.</title>
        <authorList>
            <person name="Blanc G."/>
            <person name="Agarkova I."/>
            <person name="Grimwood J."/>
            <person name="Kuo A."/>
            <person name="Brueggeman A."/>
            <person name="Dunigan D."/>
            <person name="Gurnon J."/>
            <person name="Ladunga I."/>
            <person name="Lindquist E."/>
            <person name="Lucas S."/>
            <person name="Pangilinan J."/>
            <person name="Proschold T."/>
            <person name="Salamov A."/>
            <person name="Schmutz J."/>
            <person name="Weeks D."/>
            <person name="Yamada T."/>
            <person name="Claverie J.M."/>
            <person name="Grigoriev I."/>
            <person name="Van Etten J."/>
            <person name="Lomsadze A."/>
            <person name="Borodovsky M."/>
        </authorList>
    </citation>
    <scope>NUCLEOTIDE SEQUENCE [LARGE SCALE GENOMIC DNA]</scope>
    <source>
        <strain evidence="11 12">C-169</strain>
    </source>
</reference>
<accession>I0YPH5</accession>
<dbReference type="KEGG" id="csl:COCSUDRAFT_18960"/>
<evidence type="ECO:0000256" key="3">
    <source>
        <dbReference type="ARBA" id="ARBA00022490"/>
    </source>
</evidence>
<dbReference type="OrthoDB" id="269919at2759"/>
<dbReference type="STRING" id="574566.I0YPH5"/>
<evidence type="ECO:0000256" key="5">
    <source>
        <dbReference type="ARBA" id="ARBA00022917"/>
    </source>
</evidence>
<dbReference type="InterPro" id="IPR042529">
    <property type="entry name" value="IF_2B-like_C"/>
</dbReference>
<keyword evidence="3" id="KW-0963">Cytoplasm</keyword>
<evidence type="ECO:0000313" key="12">
    <source>
        <dbReference type="Proteomes" id="UP000007264"/>
    </source>
</evidence>
<name>I0YPH5_COCSC</name>
<dbReference type="FunFam" id="3.40.50.10470:FF:000005">
    <property type="entry name" value="translation initiation factor eIF-2B subunit beta"/>
    <property type="match status" value="1"/>
</dbReference>
<dbReference type="InterPro" id="IPR051855">
    <property type="entry name" value="eIF2B_beta_subunit"/>
</dbReference>
<dbReference type="AlphaFoldDB" id="I0YPH5"/>
<evidence type="ECO:0000256" key="6">
    <source>
        <dbReference type="ARBA" id="ARBA00044122"/>
    </source>
</evidence>
<dbReference type="GeneID" id="17038270"/>
<keyword evidence="4" id="KW-0396">Initiation factor</keyword>
<dbReference type="GO" id="GO:0005829">
    <property type="term" value="C:cytosol"/>
    <property type="evidence" value="ECO:0007669"/>
    <property type="project" value="UniProtKB-SubCell"/>
</dbReference>
<dbReference type="GO" id="GO:0003743">
    <property type="term" value="F:translation initiation factor activity"/>
    <property type="evidence" value="ECO:0007669"/>
    <property type="project" value="UniProtKB-KW"/>
</dbReference>
<evidence type="ECO:0000256" key="2">
    <source>
        <dbReference type="ARBA" id="ARBA00007251"/>
    </source>
</evidence>